<dbReference type="AlphaFoldDB" id="A0A420YD10"/>
<sequence length="270" mass="30544">MPSTKRPLADSSSSTPSSVPPAAKKPKHGFRLPAPDNLPDGPWRRKATKIKHELIDKAKIKKEYAKLKKAQEQQRQQSQEKDVETVQTEVIKVDLPEPVVAPSSEGQDKETGPDGVTEGDEKEADAAAPEIHPDRIRMLDANGDGEDDYDDVNGFQAEQKRREEQQRKRYEARRAGSGATGVNADKPPRERKARKPGYFEKDLAEAEKKRAEAEARQKEWERQQREREKAIKERERHRRILAKARGGPDGKRKLGKESIVLLDRVKKLVG</sequence>
<dbReference type="PANTHER" id="PTHR41805">
    <property type="entry name" value="EXPRESSED PROTEIN"/>
    <property type="match status" value="1"/>
</dbReference>
<dbReference type="EMBL" id="QVQW01000018">
    <property type="protein sequence ID" value="RKU45795.1"/>
    <property type="molecule type" value="Genomic_DNA"/>
</dbReference>
<feature type="compositionally biased region" description="Low complexity" evidence="1">
    <location>
        <begin position="9"/>
        <end position="22"/>
    </location>
</feature>
<proteinExistence type="predicted"/>
<dbReference type="Proteomes" id="UP000275385">
    <property type="component" value="Unassembled WGS sequence"/>
</dbReference>
<comment type="caution">
    <text evidence="2">The sequence shown here is derived from an EMBL/GenBank/DDBJ whole genome shotgun (WGS) entry which is preliminary data.</text>
</comment>
<dbReference type="OrthoDB" id="2135053at2759"/>
<feature type="compositionally biased region" description="Basic and acidic residues" evidence="1">
    <location>
        <begin position="50"/>
        <end position="84"/>
    </location>
</feature>
<dbReference type="PANTHER" id="PTHR41805:SF1">
    <property type="entry name" value="RRNA-PROCESSING PROTEIN FYV7"/>
    <property type="match status" value="1"/>
</dbReference>
<name>A0A420YD10_9PEZI</name>
<keyword evidence="3" id="KW-1185">Reference proteome</keyword>
<feature type="compositionally biased region" description="Basic and acidic residues" evidence="1">
    <location>
        <begin position="158"/>
        <end position="174"/>
    </location>
</feature>
<evidence type="ECO:0000313" key="3">
    <source>
        <dbReference type="Proteomes" id="UP000275385"/>
    </source>
</evidence>
<protein>
    <recommendedName>
        <fullName evidence="4">rRNA-processing protein FYV7</fullName>
    </recommendedName>
</protein>
<accession>A0A420YD10</accession>
<gene>
    <name evidence="2" type="ORF">DL546_004605</name>
</gene>
<evidence type="ECO:0008006" key="4">
    <source>
        <dbReference type="Google" id="ProtNLM"/>
    </source>
</evidence>
<organism evidence="2 3">
    <name type="scientific">Coniochaeta pulveracea</name>
    <dbReference type="NCBI Taxonomy" id="177199"/>
    <lineage>
        <taxon>Eukaryota</taxon>
        <taxon>Fungi</taxon>
        <taxon>Dikarya</taxon>
        <taxon>Ascomycota</taxon>
        <taxon>Pezizomycotina</taxon>
        <taxon>Sordariomycetes</taxon>
        <taxon>Sordariomycetidae</taxon>
        <taxon>Coniochaetales</taxon>
        <taxon>Coniochaetaceae</taxon>
        <taxon>Coniochaeta</taxon>
    </lineage>
</organism>
<evidence type="ECO:0000256" key="1">
    <source>
        <dbReference type="SAM" id="MobiDB-lite"/>
    </source>
</evidence>
<feature type="compositionally biased region" description="Basic and acidic residues" evidence="1">
    <location>
        <begin position="197"/>
        <end position="234"/>
    </location>
</feature>
<evidence type="ECO:0000313" key="2">
    <source>
        <dbReference type="EMBL" id="RKU45795.1"/>
    </source>
</evidence>
<feature type="region of interest" description="Disordered" evidence="1">
    <location>
        <begin position="1"/>
        <end position="254"/>
    </location>
</feature>
<reference evidence="2 3" key="1">
    <citation type="submission" date="2018-08" db="EMBL/GenBank/DDBJ databases">
        <title>Draft genome of the lignicolous fungus Coniochaeta pulveracea.</title>
        <authorList>
            <person name="Borstlap C.J."/>
            <person name="De Witt R.N."/>
            <person name="Botha A."/>
            <person name="Volschenk H."/>
        </authorList>
    </citation>
    <scope>NUCLEOTIDE SEQUENCE [LARGE SCALE GENOMIC DNA]</scope>
    <source>
        <strain evidence="2 3">CAB683</strain>
    </source>
</reference>